<reference evidence="1 2" key="1">
    <citation type="journal article" date="2019" name="Commun. Biol.">
        <title>The bagworm genome reveals a unique fibroin gene that provides high tensile strength.</title>
        <authorList>
            <person name="Kono N."/>
            <person name="Nakamura H."/>
            <person name="Ohtoshi R."/>
            <person name="Tomita M."/>
            <person name="Numata K."/>
            <person name="Arakawa K."/>
        </authorList>
    </citation>
    <scope>NUCLEOTIDE SEQUENCE [LARGE SCALE GENOMIC DNA]</scope>
</reference>
<keyword evidence="2" id="KW-1185">Reference proteome</keyword>
<dbReference type="AlphaFoldDB" id="A0A4C1Z5R8"/>
<sequence>MIGVATGAETAAAAPGWPSRGRTADYFEAAFRSGMKSARGVCSYPCRQFTVHKFAKSQYKPRSDSTIVASRVICSSAATTAAGAGRVATASRRLKSARVAVRGGLREGPLCGTPEEAADYEVRWRGMTAPL</sequence>
<gene>
    <name evidence="1" type="ORF">EVAR_62330_1</name>
</gene>
<accession>A0A4C1Z5R8</accession>
<evidence type="ECO:0000313" key="2">
    <source>
        <dbReference type="Proteomes" id="UP000299102"/>
    </source>
</evidence>
<proteinExistence type="predicted"/>
<dbReference type="Proteomes" id="UP000299102">
    <property type="component" value="Unassembled WGS sequence"/>
</dbReference>
<dbReference type="EMBL" id="BGZK01001599">
    <property type="protein sequence ID" value="GBP83020.1"/>
    <property type="molecule type" value="Genomic_DNA"/>
</dbReference>
<comment type="caution">
    <text evidence="1">The sequence shown here is derived from an EMBL/GenBank/DDBJ whole genome shotgun (WGS) entry which is preliminary data.</text>
</comment>
<protein>
    <submittedName>
        <fullName evidence="1">Uncharacterized protein</fullName>
    </submittedName>
</protein>
<organism evidence="1 2">
    <name type="scientific">Eumeta variegata</name>
    <name type="common">Bagworm moth</name>
    <name type="synonym">Eumeta japonica</name>
    <dbReference type="NCBI Taxonomy" id="151549"/>
    <lineage>
        <taxon>Eukaryota</taxon>
        <taxon>Metazoa</taxon>
        <taxon>Ecdysozoa</taxon>
        <taxon>Arthropoda</taxon>
        <taxon>Hexapoda</taxon>
        <taxon>Insecta</taxon>
        <taxon>Pterygota</taxon>
        <taxon>Neoptera</taxon>
        <taxon>Endopterygota</taxon>
        <taxon>Lepidoptera</taxon>
        <taxon>Glossata</taxon>
        <taxon>Ditrysia</taxon>
        <taxon>Tineoidea</taxon>
        <taxon>Psychidae</taxon>
        <taxon>Oiketicinae</taxon>
        <taxon>Eumeta</taxon>
    </lineage>
</organism>
<evidence type="ECO:0000313" key="1">
    <source>
        <dbReference type="EMBL" id="GBP83020.1"/>
    </source>
</evidence>
<name>A0A4C1Z5R8_EUMVA</name>